<sequence>MESMPAAGAELAGVNIMTMKFGPLADSESMPSASGQDAARLGSFAAGQGVRRISLWSANRHTGCAAAPAAEDRKRPSSHCSGIDHEAGKFAAVLGHAITRS</sequence>
<reference evidence="1 2" key="1">
    <citation type="submission" date="2014-12" db="EMBL/GenBank/DDBJ databases">
        <title>Genome sequencing of Arthrobacter phenanthrenivorans SWC37.</title>
        <authorList>
            <person name="Tan P.W."/>
            <person name="Chan K.-G."/>
        </authorList>
    </citation>
    <scope>NUCLEOTIDE SEQUENCE [LARGE SCALE GENOMIC DNA]</scope>
    <source>
        <strain evidence="1 2">SWC37</strain>
    </source>
</reference>
<dbReference type="Gene3D" id="3.20.20.80">
    <property type="entry name" value="Glycosidases"/>
    <property type="match status" value="1"/>
</dbReference>
<evidence type="ECO:0000313" key="1">
    <source>
        <dbReference type="EMBL" id="KIC62143.1"/>
    </source>
</evidence>
<evidence type="ECO:0000313" key="2">
    <source>
        <dbReference type="Proteomes" id="UP000031196"/>
    </source>
</evidence>
<dbReference type="EMBL" id="JWTB01000053">
    <property type="protein sequence ID" value="KIC62143.1"/>
    <property type="molecule type" value="Genomic_DNA"/>
</dbReference>
<organism evidence="1 2">
    <name type="scientific">Pseudarthrobacter phenanthrenivorans</name>
    <name type="common">Arthrobacter phenanthrenivorans</name>
    <dbReference type="NCBI Taxonomy" id="361575"/>
    <lineage>
        <taxon>Bacteria</taxon>
        <taxon>Bacillati</taxon>
        <taxon>Actinomycetota</taxon>
        <taxon>Actinomycetes</taxon>
        <taxon>Micrococcales</taxon>
        <taxon>Micrococcaceae</taxon>
        <taxon>Pseudarthrobacter</taxon>
    </lineage>
</organism>
<dbReference type="Proteomes" id="UP000031196">
    <property type="component" value="Unassembled WGS sequence"/>
</dbReference>
<proteinExistence type="predicted"/>
<accession>A0A0B4E686</accession>
<gene>
    <name evidence="1" type="ORF">RM50_19950</name>
</gene>
<comment type="caution">
    <text evidence="1">The sequence shown here is derived from an EMBL/GenBank/DDBJ whole genome shotgun (WGS) entry which is preliminary data.</text>
</comment>
<name>A0A0B4E686_PSEPS</name>
<protein>
    <submittedName>
        <fullName evidence="1">Uncharacterized protein</fullName>
    </submittedName>
</protein>
<dbReference type="AlphaFoldDB" id="A0A0B4E686"/>